<dbReference type="Pfam" id="PF23635">
    <property type="entry name" value="Beta-prop_AT5G49610-like"/>
    <property type="match status" value="1"/>
</dbReference>
<dbReference type="ExpressionAtlas" id="R7WA35">
    <property type="expression patterns" value="baseline"/>
</dbReference>
<dbReference type="InterPro" id="IPR000253">
    <property type="entry name" value="FHA_dom"/>
</dbReference>
<dbReference type="GO" id="GO:0005634">
    <property type="term" value="C:nucleus"/>
    <property type="evidence" value="ECO:0007669"/>
    <property type="project" value="UniProtKB-SubCell"/>
</dbReference>
<dbReference type="CDD" id="cd22701">
    <property type="entry name" value="FHA_FKH1-like"/>
    <property type="match status" value="1"/>
</dbReference>
<reference evidence="3" key="1">
    <citation type="submission" date="2015-06" db="UniProtKB">
        <authorList>
            <consortium name="EnsemblPlants"/>
        </authorList>
    </citation>
    <scope>IDENTIFICATION</scope>
</reference>
<dbReference type="InterPro" id="IPR008984">
    <property type="entry name" value="SMAD_FHA_dom_sf"/>
</dbReference>
<proteinExistence type="predicted"/>
<comment type="subcellular location">
    <subcellularLocation>
        <location evidence="1">Nucleus</location>
    </subcellularLocation>
</comment>
<evidence type="ECO:0000313" key="3">
    <source>
        <dbReference type="EnsemblPlants" id="EMT18428"/>
    </source>
</evidence>
<accession>R7WA35</accession>
<dbReference type="SUPFAM" id="SSF49879">
    <property type="entry name" value="SMAD/FHA domain"/>
    <property type="match status" value="1"/>
</dbReference>
<dbReference type="GO" id="GO:0060962">
    <property type="term" value="P:regulation of ribosomal protein gene transcription by RNA polymerase II"/>
    <property type="evidence" value="ECO:0007669"/>
    <property type="project" value="InterPro"/>
</dbReference>
<dbReference type="InterPro" id="IPR056594">
    <property type="entry name" value="AT5G49610-like_b-prop"/>
</dbReference>
<dbReference type="SMART" id="SM00240">
    <property type="entry name" value="FHA"/>
    <property type="match status" value="1"/>
</dbReference>
<dbReference type="PANTHER" id="PTHR21712">
    <property type="entry name" value="PRE-RRNA-PROCESSING PROTEIN FHL1"/>
    <property type="match status" value="1"/>
</dbReference>
<evidence type="ECO:0000256" key="2">
    <source>
        <dbReference type="ARBA" id="ARBA00023242"/>
    </source>
</evidence>
<dbReference type="EnsemblPlants" id="EMT18428">
    <property type="protein sequence ID" value="EMT18428"/>
    <property type="gene ID" value="F775_17706"/>
</dbReference>
<sequence>MVVQAVAPTAQRWGADHFQVPTAMLVGCNDVASSVRLFGHYSRVLVKGARYVIAGEFNTMTFLELFESQHPPFNSFRQSWWLIFLPEDGGREGITLVNLWKVQREVRAEVYVLGAAGWGVPTTAITEIELQYAATFFAKMLPPVHGKVFVVTGFGYTLGLDLATATFVMLQLPAGVRYNYMLSSAEGSGIYLVTVDRFQLSVWLHRMAGDNHGAGGWLLVDTFSVLEACARLAGDSWVPCEYLNVAAVGDNADFVFLDHPSSGVIFYVHLSSRVVKMVYQRTADEHECRSVAVRISPVMTIWPPIFPALNIGHDQEEEVYALLKCPIDGVSTGQLVAYNLVALLIQKQLMCGRFALGGLLGLSDLSTEDDPSVRRQLTRAIGRLEVVLQQLILASNSIRIASLLSYSNGPIKNIQSEQEGAGAIPIGGGEVGFAKLQGEDFEYYMQTYSIMLGRNSKKSTVDVDLSSLGGGMNISRHHARIFYASHPRRFTLDVIGKNGCLVEGVLHLPGNPPLKLDSQDLLQIGDKKFYFLLPTRSIFASLAAARQAPFIPSHIAPPSYVQPGHPRVSDFHDGLPEGDYGRDSDDIGNGVSASGMNGKLKRAKKSPGDLDIYGGHIINVEPIGTIGEDNRPEIRLRGDRDVDNQHILQLEEKEVVSSVATVLSDLCGPGQYMPMRKLHTELVDRFGNVWHHTRVRKYLTWEEWSPIIAKGRPWFGLLELLRKHPEHFVINTKWKGRAISEFVSLVSLLS</sequence>
<dbReference type="Pfam" id="PF00498">
    <property type="entry name" value="FHA"/>
    <property type="match status" value="1"/>
</dbReference>
<organism evidence="3">
    <name type="scientific">Aegilops tauschii</name>
    <name type="common">Tausch's goatgrass</name>
    <name type="synonym">Aegilops squarrosa</name>
    <dbReference type="NCBI Taxonomy" id="37682"/>
    <lineage>
        <taxon>Eukaryota</taxon>
        <taxon>Viridiplantae</taxon>
        <taxon>Streptophyta</taxon>
        <taxon>Embryophyta</taxon>
        <taxon>Tracheophyta</taxon>
        <taxon>Spermatophyta</taxon>
        <taxon>Magnoliopsida</taxon>
        <taxon>Liliopsida</taxon>
        <taxon>Poales</taxon>
        <taxon>Poaceae</taxon>
        <taxon>BOP clade</taxon>
        <taxon>Pooideae</taxon>
        <taxon>Triticodae</taxon>
        <taxon>Triticeae</taxon>
        <taxon>Triticinae</taxon>
        <taxon>Aegilops</taxon>
    </lineage>
</organism>
<dbReference type="FunFam" id="2.60.200.20:FF:000014">
    <property type="entry name" value="FHA domain-containing protein FHA2"/>
    <property type="match status" value="1"/>
</dbReference>
<name>R7WA35_AEGTA</name>
<dbReference type="PANTHER" id="PTHR21712:SF29">
    <property type="entry name" value="PRE-RRNA-PROCESSING PROTEIN FHL1"/>
    <property type="match status" value="1"/>
</dbReference>
<dbReference type="AlphaFoldDB" id="R7WA35"/>
<dbReference type="Gene3D" id="2.60.200.20">
    <property type="match status" value="1"/>
</dbReference>
<dbReference type="GO" id="GO:0043565">
    <property type="term" value="F:sequence-specific DNA binding"/>
    <property type="evidence" value="ECO:0007669"/>
    <property type="project" value="TreeGrafter"/>
</dbReference>
<dbReference type="InterPro" id="IPR045178">
    <property type="entry name" value="Fhl1/FHA1"/>
</dbReference>
<dbReference type="PROSITE" id="PS50006">
    <property type="entry name" value="FHA_DOMAIN"/>
    <property type="match status" value="1"/>
</dbReference>
<protein>
    <submittedName>
        <fullName evidence="3">Uncharacterized protein</fullName>
    </submittedName>
</protein>
<evidence type="ECO:0000256" key="1">
    <source>
        <dbReference type="ARBA" id="ARBA00004123"/>
    </source>
</evidence>
<keyword evidence="2" id="KW-0539">Nucleus</keyword>